<evidence type="ECO:0000256" key="1">
    <source>
        <dbReference type="SAM" id="MobiDB-lite"/>
    </source>
</evidence>
<accession>A0A3B0SPE3</accession>
<feature type="region of interest" description="Disordered" evidence="1">
    <location>
        <begin position="137"/>
        <end position="209"/>
    </location>
</feature>
<name>A0A3B0SPE3_9ZZZZ</name>
<organism evidence="2">
    <name type="scientific">hydrothermal vent metagenome</name>
    <dbReference type="NCBI Taxonomy" id="652676"/>
    <lineage>
        <taxon>unclassified sequences</taxon>
        <taxon>metagenomes</taxon>
        <taxon>ecological metagenomes</taxon>
    </lineage>
</organism>
<evidence type="ECO:0000313" key="2">
    <source>
        <dbReference type="EMBL" id="VAW08161.1"/>
    </source>
</evidence>
<sequence length="225" mass="23096">VVPVVVGVVGAIVTVVAVGSTVVVTAVGGAAGTVVEDAAASPDVPAPQAASNPAAAMIHGTSFIDRWYGAVSRSGRCTSIQHPSVGEHPLRQWMCGFRCVGSCTVSMHGVGFLGPPVDEPRGWGLIVSSRCRAGLAGSRSPLNLNPRGHTRLQAPSSSVLPGGRTGESSSQEGEKPRGTSNNSSPHPPGSSLTLLARPPSKGGQKNTTPCIENMQVWTLRNPYGY</sequence>
<dbReference type="EMBL" id="UOEI01000579">
    <property type="protein sequence ID" value="VAW08161.1"/>
    <property type="molecule type" value="Genomic_DNA"/>
</dbReference>
<proteinExistence type="predicted"/>
<dbReference type="AlphaFoldDB" id="A0A3B0SPE3"/>
<gene>
    <name evidence="2" type="ORF">MNBD_ACTINO01-1481</name>
</gene>
<protein>
    <submittedName>
        <fullName evidence="2">Uncharacterized protein</fullName>
    </submittedName>
</protein>
<feature type="non-terminal residue" evidence="2">
    <location>
        <position position="1"/>
    </location>
</feature>
<reference evidence="2" key="1">
    <citation type="submission" date="2018-06" db="EMBL/GenBank/DDBJ databases">
        <authorList>
            <person name="Zhirakovskaya E."/>
        </authorList>
    </citation>
    <scope>NUCLEOTIDE SEQUENCE</scope>
</reference>